<feature type="compositionally biased region" description="Basic and acidic residues" evidence="1">
    <location>
        <begin position="54"/>
        <end position="65"/>
    </location>
</feature>
<gene>
    <name evidence="2" type="ORF">AVDCRST_MAG60-2453</name>
</gene>
<evidence type="ECO:0000256" key="1">
    <source>
        <dbReference type="SAM" id="MobiDB-lite"/>
    </source>
</evidence>
<feature type="non-terminal residue" evidence="2">
    <location>
        <position position="199"/>
    </location>
</feature>
<dbReference type="AlphaFoldDB" id="A0A6J4P9V6"/>
<feature type="non-terminal residue" evidence="2">
    <location>
        <position position="1"/>
    </location>
</feature>
<reference evidence="2" key="1">
    <citation type="submission" date="2020-02" db="EMBL/GenBank/DDBJ databases">
        <authorList>
            <person name="Meier V. D."/>
        </authorList>
    </citation>
    <scope>NUCLEOTIDE SEQUENCE</scope>
    <source>
        <strain evidence="2">AVDCRST_MAG60</strain>
    </source>
</reference>
<feature type="compositionally biased region" description="Basic and acidic residues" evidence="1">
    <location>
        <begin position="74"/>
        <end position="88"/>
    </location>
</feature>
<organism evidence="2">
    <name type="scientific">uncultured Nocardioides sp</name>
    <dbReference type="NCBI Taxonomy" id="198441"/>
    <lineage>
        <taxon>Bacteria</taxon>
        <taxon>Bacillati</taxon>
        <taxon>Actinomycetota</taxon>
        <taxon>Actinomycetes</taxon>
        <taxon>Propionibacteriales</taxon>
        <taxon>Nocardioidaceae</taxon>
        <taxon>Nocardioides</taxon>
        <taxon>environmental samples</taxon>
    </lineage>
</organism>
<feature type="region of interest" description="Disordered" evidence="1">
    <location>
        <begin position="24"/>
        <end position="174"/>
    </location>
</feature>
<protein>
    <submittedName>
        <fullName evidence="2">Protein disulfide oxidoreductase</fullName>
    </submittedName>
</protein>
<evidence type="ECO:0000313" key="2">
    <source>
        <dbReference type="EMBL" id="CAA9407501.1"/>
    </source>
</evidence>
<name>A0A6J4P9V6_9ACTN</name>
<accession>A0A6J4P9V6</accession>
<sequence length="199" mass="21702">GHRRLLVRPALPVRVDHVALDPRGAAGARHRRAVARDVAGVPEQGQGHPAGVPRDARGQGEARTRRDPRRAGARQRDPRGVVHRDRDPPSQQRRGAGPRDGGRLAGRRRPAGGPHRGVGRRVARRSGGEEPPRRHGRGGRRRGDPHHPHQRVGVLRAGAVEDPAGRRGGRALGRCGRRRQVPLLLRAEAQPDGRARLQL</sequence>
<proteinExistence type="predicted"/>
<dbReference type="EMBL" id="CADCUN010000269">
    <property type="protein sequence ID" value="CAA9407501.1"/>
    <property type="molecule type" value="Genomic_DNA"/>
</dbReference>